<sequence length="353" mass="38223">MREDDPKQTPGETPRPSLSSSPPPDPRGSRRPLGLEHIPEGAAGGTARNKGANSLDNKHCPDPLSQLKIPREMVFGQLNHIASLTTSCPRTSSSSAPPTGRGTMSCSNTCCPGCAPAPRLRPRQPSTPSSHRYRNSITTMPSPLACEDRGVRGTAVLQRCAVALPEASVLQPVPFSSWLGYMHFLVIPLGSHPMARYLSSVHYRYKSFFQDLPRRDLFYKEAQRIVQDTLAMVLRIMQYIAGANCVRQLSIVEATLTYKQKSPSEESLNIIPFVGVVELGIMGPFWVTLAHSDYAACLGSSVLSSPAIQVCTKQTPKTTIEKGSHRQHLPGLCFPGSQLPCVPDSALASHGGT</sequence>
<dbReference type="Proteomes" id="UP000010556">
    <property type="component" value="Unassembled WGS sequence"/>
</dbReference>
<evidence type="ECO:0000313" key="3">
    <source>
        <dbReference type="EMBL" id="ELK25201.1"/>
    </source>
</evidence>
<proteinExistence type="predicted"/>
<evidence type="ECO:0000259" key="2">
    <source>
        <dbReference type="Pfam" id="PF10254"/>
    </source>
</evidence>
<dbReference type="PANTHER" id="PTHR13280:SF15">
    <property type="entry name" value="PHOSPHOFURIN ACIDIC CLUSTER SORTING PROTEIN 2"/>
    <property type="match status" value="1"/>
</dbReference>
<reference evidence="4" key="1">
    <citation type="journal article" date="2013" name="Science">
        <title>Comparative analysis of bat genomes provides insight into the evolution of flight and immunity.</title>
        <authorList>
            <person name="Zhang G."/>
            <person name="Cowled C."/>
            <person name="Shi Z."/>
            <person name="Huang Z."/>
            <person name="Bishop-Lilly K.A."/>
            <person name="Fang X."/>
            <person name="Wynne J.W."/>
            <person name="Xiong Z."/>
            <person name="Baker M.L."/>
            <person name="Zhao W."/>
            <person name="Tachedjian M."/>
            <person name="Zhu Y."/>
            <person name="Zhou P."/>
            <person name="Jiang X."/>
            <person name="Ng J."/>
            <person name="Yang L."/>
            <person name="Wu L."/>
            <person name="Xiao J."/>
            <person name="Feng Y."/>
            <person name="Chen Y."/>
            <person name="Sun X."/>
            <person name="Zhang Y."/>
            <person name="Marsh G.A."/>
            <person name="Crameri G."/>
            <person name="Broder C.C."/>
            <person name="Frey K.G."/>
            <person name="Wang L.F."/>
            <person name="Wang J."/>
        </authorList>
    </citation>
    <scope>NUCLEOTIDE SEQUENCE [LARGE SCALE GENOMIC DNA]</scope>
</reference>
<dbReference type="Pfam" id="PF10254">
    <property type="entry name" value="Pacs-1"/>
    <property type="match status" value="1"/>
</dbReference>
<gene>
    <name evidence="3" type="ORF">MDA_GLEAN10000336</name>
</gene>
<organism evidence="3 4">
    <name type="scientific">Myotis davidii</name>
    <name type="common">David's myotis</name>
    <dbReference type="NCBI Taxonomy" id="225400"/>
    <lineage>
        <taxon>Eukaryota</taxon>
        <taxon>Metazoa</taxon>
        <taxon>Chordata</taxon>
        <taxon>Craniata</taxon>
        <taxon>Vertebrata</taxon>
        <taxon>Euteleostomi</taxon>
        <taxon>Mammalia</taxon>
        <taxon>Eutheria</taxon>
        <taxon>Laurasiatheria</taxon>
        <taxon>Chiroptera</taxon>
        <taxon>Yangochiroptera</taxon>
        <taxon>Vespertilionidae</taxon>
        <taxon>Myotis</taxon>
    </lineage>
</organism>
<dbReference type="PANTHER" id="PTHR13280">
    <property type="entry name" value="PHOSPHOFURIN ACIDIC CLUSTER SORTING PROTEIN"/>
    <property type="match status" value="1"/>
</dbReference>
<protein>
    <submittedName>
        <fullName evidence="3">Phosphofurin acidic cluster sorting protein 2</fullName>
    </submittedName>
</protein>
<dbReference type="AlphaFoldDB" id="L5LH25"/>
<dbReference type="InterPro" id="IPR019381">
    <property type="entry name" value="PACS1/2_C"/>
</dbReference>
<dbReference type="EMBL" id="KB112187">
    <property type="protein sequence ID" value="ELK25201.1"/>
    <property type="molecule type" value="Genomic_DNA"/>
</dbReference>
<name>L5LH25_MYODS</name>
<feature type="domain" description="Phosphofurin acidic cluster sorting protein 1/2 C-terminal" evidence="2">
    <location>
        <begin position="176"/>
        <end position="325"/>
    </location>
</feature>
<accession>L5LH25</accession>
<dbReference type="GO" id="GO:0044325">
    <property type="term" value="F:transmembrane transporter binding"/>
    <property type="evidence" value="ECO:0007669"/>
    <property type="project" value="TreeGrafter"/>
</dbReference>
<feature type="region of interest" description="Disordered" evidence="1">
    <location>
        <begin position="1"/>
        <end position="64"/>
    </location>
</feature>
<evidence type="ECO:0000256" key="1">
    <source>
        <dbReference type="SAM" id="MobiDB-lite"/>
    </source>
</evidence>
<evidence type="ECO:0000313" key="4">
    <source>
        <dbReference type="Proteomes" id="UP000010556"/>
    </source>
</evidence>
<keyword evidence="4" id="KW-1185">Reference proteome</keyword>
<dbReference type="GO" id="GO:0072659">
    <property type="term" value="P:protein localization to plasma membrane"/>
    <property type="evidence" value="ECO:0007669"/>
    <property type="project" value="TreeGrafter"/>
</dbReference>